<keyword evidence="3" id="KW-1185">Reference proteome</keyword>
<feature type="compositionally biased region" description="Polar residues" evidence="1">
    <location>
        <begin position="8"/>
        <end position="31"/>
    </location>
</feature>
<feature type="compositionally biased region" description="Polar residues" evidence="1">
    <location>
        <begin position="69"/>
        <end position="81"/>
    </location>
</feature>
<gene>
    <name evidence="2" type="ORF">LY89DRAFT_143257</name>
</gene>
<feature type="region of interest" description="Disordered" evidence="1">
    <location>
        <begin position="1235"/>
        <end position="1361"/>
    </location>
</feature>
<feature type="compositionally biased region" description="Polar residues" evidence="1">
    <location>
        <begin position="205"/>
        <end position="223"/>
    </location>
</feature>
<feature type="compositionally biased region" description="Low complexity" evidence="1">
    <location>
        <begin position="291"/>
        <end position="305"/>
    </location>
</feature>
<feature type="compositionally biased region" description="Basic and acidic residues" evidence="1">
    <location>
        <begin position="319"/>
        <end position="331"/>
    </location>
</feature>
<evidence type="ECO:0000256" key="1">
    <source>
        <dbReference type="SAM" id="MobiDB-lite"/>
    </source>
</evidence>
<evidence type="ECO:0000313" key="2">
    <source>
        <dbReference type="EMBL" id="KUJ14557.1"/>
    </source>
</evidence>
<feature type="region of interest" description="Disordered" evidence="1">
    <location>
        <begin position="1121"/>
        <end position="1178"/>
    </location>
</feature>
<dbReference type="OrthoDB" id="5151921at2759"/>
<feature type="compositionally biased region" description="Low complexity" evidence="1">
    <location>
        <begin position="1302"/>
        <end position="1313"/>
    </location>
</feature>
<feature type="compositionally biased region" description="Low complexity" evidence="1">
    <location>
        <begin position="129"/>
        <end position="146"/>
    </location>
</feature>
<dbReference type="RefSeq" id="XP_018068912.1">
    <property type="nucleotide sequence ID" value="XM_018205327.1"/>
</dbReference>
<feature type="compositionally biased region" description="Polar residues" evidence="1">
    <location>
        <begin position="147"/>
        <end position="159"/>
    </location>
</feature>
<feature type="compositionally biased region" description="Polar residues" evidence="1">
    <location>
        <begin position="1050"/>
        <end position="1065"/>
    </location>
</feature>
<protein>
    <submittedName>
        <fullName evidence="2">Uncharacterized protein</fullName>
    </submittedName>
</protein>
<feature type="compositionally biased region" description="Basic and acidic residues" evidence="1">
    <location>
        <begin position="105"/>
        <end position="120"/>
    </location>
</feature>
<feature type="compositionally biased region" description="Low complexity" evidence="1">
    <location>
        <begin position="481"/>
        <end position="492"/>
    </location>
</feature>
<reference evidence="2 3" key="1">
    <citation type="submission" date="2015-10" db="EMBL/GenBank/DDBJ databases">
        <title>Full genome of DAOMC 229536 Phialocephala scopiformis, a fungal endophyte of spruce producing the potent anti-insectan compound rugulosin.</title>
        <authorList>
            <consortium name="DOE Joint Genome Institute"/>
            <person name="Walker A.K."/>
            <person name="Frasz S.L."/>
            <person name="Seifert K.A."/>
            <person name="Miller J.D."/>
            <person name="Mondo S.J."/>
            <person name="Labutti K."/>
            <person name="Lipzen A."/>
            <person name="Dockter R."/>
            <person name="Kennedy M."/>
            <person name="Grigoriev I.V."/>
            <person name="Spatafora J.W."/>
        </authorList>
    </citation>
    <scope>NUCLEOTIDE SEQUENCE [LARGE SCALE GENOMIC DNA]</scope>
    <source>
        <strain evidence="2 3">CBS 120377</strain>
    </source>
</reference>
<feature type="compositionally biased region" description="Polar residues" evidence="1">
    <location>
        <begin position="420"/>
        <end position="429"/>
    </location>
</feature>
<dbReference type="Proteomes" id="UP000070700">
    <property type="component" value="Unassembled WGS sequence"/>
</dbReference>
<proteinExistence type="predicted"/>
<evidence type="ECO:0000313" key="3">
    <source>
        <dbReference type="Proteomes" id="UP000070700"/>
    </source>
</evidence>
<feature type="compositionally biased region" description="Gly residues" evidence="1">
    <location>
        <begin position="1333"/>
        <end position="1342"/>
    </location>
</feature>
<feature type="compositionally biased region" description="Acidic residues" evidence="1">
    <location>
        <begin position="835"/>
        <end position="844"/>
    </location>
</feature>
<feature type="region of interest" description="Disordered" evidence="1">
    <location>
        <begin position="638"/>
        <end position="1090"/>
    </location>
</feature>
<feature type="compositionally biased region" description="Polar residues" evidence="1">
    <location>
        <begin position="1018"/>
        <end position="1039"/>
    </location>
</feature>
<dbReference type="InParanoid" id="A0A194X409"/>
<feature type="compositionally biased region" description="Basic and acidic residues" evidence="1">
    <location>
        <begin position="963"/>
        <end position="981"/>
    </location>
</feature>
<feature type="compositionally biased region" description="Low complexity" evidence="1">
    <location>
        <begin position="1166"/>
        <end position="1176"/>
    </location>
</feature>
<feature type="compositionally biased region" description="Low complexity" evidence="1">
    <location>
        <begin position="1236"/>
        <end position="1248"/>
    </location>
</feature>
<feature type="compositionally biased region" description="Basic and acidic residues" evidence="1">
    <location>
        <begin position="590"/>
        <end position="612"/>
    </location>
</feature>
<feature type="compositionally biased region" description="Polar residues" evidence="1">
    <location>
        <begin position="1151"/>
        <end position="1160"/>
    </location>
</feature>
<feature type="compositionally biased region" description="Polar residues" evidence="1">
    <location>
        <begin position="167"/>
        <end position="190"/>
    </location>
</feature>
<dbReference type="EMBL" id="KQ947420">
    <property type="protein sequence ID" value="KUJ14557.1"/>
    <property type="molecule type" value="Genomic_DNA"/>
</dbReference>
<feature type="compositionally biased region" description="Polar residues" evidence="1">
    <location>
        <begin position="678"/>
        <end position="692"/>
    </location>
</feature>
<dbReference type="GeneID" id="28815053"/>
<name>A0A194X409_MOLSC</name>
<organism evidence="2 3">
    <name type="scientific">Mollisia scopiformis</name>
    <name type="common">Conifer needle endophyte fungus</name>
    <name type="synonym">Phialocephala scopiformis</name>
    <dbReference type="NCBI Taxonomy" id="149040"/>
    <lineage>
        <taxon>Eukaryota</taxon>
        <taxon>Fungi</taxon>
        <taxon>Dikarya</taxon>
        <taxon>Ascomycota</taxon>
        <taxon>Pezizomycotina</taxon>
        <taxon>Leotiomycetes</taxon>
        <taxon>Helotiales</taxon>
        <taxon>Mollisiaceae</taxon>
        <taxon>Mollisia</taxon>
    </lineage>
</organism>
<feature type="compositionally biased region" description="Basic and acidic residues" evidence="1">
    <location>
        <begin position="1121"/>
        <end position="1130"/>
    </location>
</feature>
<accession>A0A194X409</accession>
<dbReference type="KEGG" id="psco:LY89DRAFT_143257"/>
<feature type="region of interest" description="Disordered" evidence="1">
    <location>
        <begin position="1"/>
        <end position="626"/>
    </location>
</feature>
<sequence>MARPFPNTFEQDSPMTPQSASSISYQTNVNRQKTKKWAEAKTVNYGGDDWGDDDEYDVPPPPISKPTGFRQQGQGIQSSAKPESPGFDSAKKYGELPPLPGANDPRGRRNSFDADDEKRNFSSSTMRQPSPAAATPTSATSAGPATRFSQITGQPSARNASGPPALSIQTQQPQAPTGLRKQSQMVSPVSGSPHPDVLQPGRVNQGESSVVSPASETPSTASDFQARRDFSPSAVPQPLNSRASPAPQSATDSPSTRFPARKSSLSQAMGPPVSEIMRPSPADTTPKPWVSGRSASPGASARSPGTPTGKALPFIRPADIYRRAEEERRQSLESGRPSMDSVTGAKSSDRSDSPAMPQVREKSSSDSLGGTGRRRTSFEGDEGSDSGRRLMPMLEPVRERKSEYGFEGVNLGEQPPQTGPVHSTQSFESATDLETDEEEARRLSISPKLPDLTRMSGFGMDMFSQPSTDAPKAPTTRDAGSVPTTSTTTLSPVDEDLKLRTQPSFGFKSVVNQAFDRSDDASVPPTPASNTGSGPRRTDSESTGTTGISPIMSRVPSGAGPDSRHRDISNPTILEVVNEPISPETAPSKDIGDEQRGREIPGFKPGYRRDISTPRSDNSPARTPDLAKARIITSGQHAVVSETSPEMEPAESEPLQPPRPIAEREGSFRPSLPGGWTSYATTAQSENPSQAPSVRAHTPIRDVSTANNQGRNDESDLTPTTTKHGMPASELGAAVAGTASLALRHHDNNSLATGHIPPSRTPSRKAVPSNSALPTPDPAMAPGGNLYSTKDLDPRLLPKLEQAPAETQLRPDADNRDVSAQSSVAPTPPLKDTPENDGADDDSEYFATPPVPLKPRTPVQAEEHETLAPPMRPQMLPALSTDTYANDEENDKLRQEIVKSLTPRPSDGNAHDDGVVSDEFDETNYPKQGHESTYLPREYDNYWASNSDDEEQVPETAPAPVEDPVKKEISQPETIEQEHNMAESPIVAPLSPRKPEQSSLQPPRPPMQSRFSWEDSNENVNAIPSNDQVSEVSATSSPVHISHMAEDTNVAPTTTLSTPQQSALDVNSVEPPVQEIQPGHSSTEDHNTNALLAAVGAASLTAAAIPRYDSTPLENKSRRLSLAEEKDPRVSSHPVSPTPPEDEHPARAAQSYFSPSPNQNSPVPAPSTVSPVASPVHQQPFAPPLGPILGFKNIVQIPSSQERIEAFNTTRQRFAIMDSGLNNWMVALQQQHPEHAGAGASFGGSRFSVPSGTGRSKFGRSTGGTAPPLQQPYYQQYLNASSPTMPSTPVGPRPGPGPSMTSGSQQGFNSNSSKITSQQVQAKGKELLHSAGIFGGKAGKAGKGLLAKGKSKFRSGGDKVD</sequence>
<feature type="compositionally biased region" description="Polar residues" evidence="1">
    <location>
        <begin position="238"/>
        <end position="256"/>
    </location>
</feature>
<feature type="compositionally biased region" description="Low complexity" evidence="1">
    <location>
        <begin position="1267"/>
        <end position="1278"/>
    </location>
</feature>